<reference evidence="3 4" key="1">
    <citation type="submission" date="2016-11" db="EMBL/GenBank/DDBJ databases">
        <authorList>
            <person name="Jaros S."/>
            <person name="Januszkiewicz K."/>
            <person name="Wedrychowicz H."/>
        </authorList>
    </citation>
    <scope>NUCLEOTIDE SEQUENCE [LARGE SCALE GENOMIC DNA]</scope>
    <source>
        <strain evidence="3 4">DSM 9705</strain>
    </source>
</reference>
<dbReference type="STRING" id="1121409.SAMN02745124_02849"/>
<sequence>MSSIDHQTPMRAALDEARQALAAGEFPVGCVITTGKGLIVARGARKNSRDGGEIDHAEVVAARLLLADPDGGPDPAELIVYATMEPCLMCFSTLILNGFRTIVYAYEDVMGGGTGLDLQALPPLYAAMDVTVVGGVCRSESLVLFQRFFREDPHGYWRDSLLARYTLAQEI</sequence>
<dbReference type="PANTHER" id="PTHR11079">
    <property type="entry name" value="CYTOSINE DEAMINASE FAMILY MEMBER"/>
    <property type="match status" value="1"/>
</dbReference>
<evidence type="ECO:0000256" key="1">
    <source>
        <dbReference type="ARBA" id="ARBA00022801"/>
    </source>
</evidence>
<dbReference type="Pfam" id="PF00383">
    <property type="entry name" value="dCMP_cyt_deam_1"/>
    <property type="match status" value="1"/>
</dbReference>
<dbReference type="GO" id="GO:0052717">
    <property type="term" value="F:tRNA-specific adenosine-34 deaminase activity"/>
    <property type="evidence" value="ECO:0007669"/>
    <property type="project" value="TreeGrafter"/>
</dbReference>
<dbReference type="PANTHER" id="PTHR11079:SF149">
    <property type="entry name" value="TRNA-SPECIFIC ADENOSINE DEAMINASE 2"/>
    <property type="match status" value="1"/>
</dbReference>
<name>A0A1M5X896_9BACT</name>
<gene>
    <name evidence="3" type="ORF">SAMN02745124_02849</name>
</gene>
<dbReference type="EMBL" id="FQXS01000018">
    <property type="protein sequence ID" value="SHH96055.1"/>
    <property type="molecule type" value="Genomic_DNA"/>
</dbReference>
<dbReference type="SUPFAM" id="SSF53927">
    <property type="entry name" value="Cytidine deaminase-like"/>
    <property type="match status" value="1"/>
</dbReference>
<keyword evidence="4" id="KW-1185">Reference proteome</keyword>
<keyword evidence="1" id="KW-0378">Hydrolase</keyword>
<accession>A0A1M5X896</accession>
<dbReference type="RefSeq" id="WP_073377150.1">
    <property type="nucleotide sequence ID" value="NZ_FQXS01000018.1"/>
</dbReference>
<dbReference type="InterPro" id="IPR002125">
    <property type="entry name" value="CMP_dCMP_dom"/>
</dbReference>
<proteinExistence type="predicted"/>
<protein>
    <submittedName>
        <fullName evidence="3">tRNA(Adenine34) deaminase</fullName>
    </submittedName>
</protein>
<dbReference type="InterPro" id="IPR016193">
    <property type="entry name" value="Cytidine_deaminase-like"/>
</dbReference>
<dbReference type="Gene3D" id="3.40.140.10">
    <property type="entry name" value="Cytidine Deaminase, domain 2"/>
    <property type="match status" value="1"/>
</dbReference>
<dbReference type="Proteomes" id="UP000184139">
    <property type="component" value="Unassembled WGS sequence"/>
</dbReference>
<evidence type="ECO:0000259" key="2">
    <source>
        <dbReference type="PROSITE" id="PS51747"/>
    </source>
</evidence>
<dbReference type="CDD" id="cd01285">
    <property type="entry name" value="nucleoside_deaminase"/>
    <property type="match status" value="1"/>
</dbReference>
<dbReference type="OrthoDB" id="9802676at2"/>
<dbReference type="GO" id="GO:0002100">
    <property type="term" value="P:tRNA wobble adenosine to inosine editing"/>
    <property type="evidence" value="ECO:0007669"/>
    <property type="project" value="TreeGrafter"/>
</dbReference>
<dbReference type="AlphaFoldDB" id="A0A1M5X896"/>
<dbReference type="PROSITE" id="PS51747">
    <property type="entry name" value="CYT_DCMP_DEAMINASES_2"/>
    <property type="match status" value="1"/>
</dbReference>
<feature type="domain" description="CMP/dCMP-type deaminase" evidence="2">
    <location>
        <begin position="4"/>
        <end position="125"/>
    </location>
</feature>
<evidence type="ECO:0000313" key="3">
    <source>
        <dbReference type="EMBL" id="SHH96055.1"/>
    </source>
</evidence>
<organism evidence="3 4">
    <name type="scientific">Desulfofustis glycolicus DSM 9705</name>
    <dbReference type="NCBI Taxonomy" id="1121409"/>
    <lineage>
        <taxon>Bacteria</taxon>
        <taxon>Pseudomonadati</taxon>
        <taxon>Thermodesulfobacteriota</taxon>
        <taxon>Desulfobulbia</taxon>
        <taxon>Desulfobulbales</taxon>
        <taxon>Desulfocapsaceae</taxon>
        <taxon>Desulfofustis</taxon>
    </lineage>
</organism>
<evidence type="ECO:0000313" key="4">
    <source>
        <dbReference type="Proteomes" id="UP000184139"/>
    </source>
</evidence>